<evidence type="ECO:0000313" key="2">
    <source>
        <dbReference type="Proteomes" id="UP001520654"/>
    </source>
</evidence>
<gene>
    <name evidence="1" type="ORF">K7B10_39130</name>
</gene>
<keyword evidence="2" id="KW-1185">Reference proteome</keyword>
<sequence>MRANDHVNLCRRYTGETWAGAKARMELLPVGSPPIPRPAGQQELLEASVLRALLEYPTTYTTSPLWITRVIPGEDYCVIRFAPNADPHALTDMISWGLFSSGDADSLGGIAELRILASAHNRIDVGYPNSTARIRLEGVPEHAWKEAEALRRLAATADDADVPFRSSGPTRSERAFADEHRWFGEAWAESASLGSALLRRLMIFRSGADWLDMAAFTKHTNTYGFRLTFAADHWKDHDTLIADLTHPVYGIALTEDMRSCGCRYGQDDCRIWFDAPSSAKGRLDLQLHRVNAECDIAEYHHAMTFMGDPQEEACRVTGLGPDPQMPCEPKCHGRHGTLDRLRRAAARRTAERKALTMTSRLVDTAR</sequence>
<comment type="caution">
    <text evidence="1">The sequence shown here is derived from an EMBL/GenBank/DDBJ whole genome shotgun (WGS) entry which is preliminary data.</text>
</comment>
<protein>
    <submittedName>
        <fullName evidence="1">Uncharacterized protein</fullName>
    </submittedName>
</protein>
<evidence type="ECO:0000313" key="1">
    <source>
        <dbReference type="EMBL" id="MCC0100666.1"/>
    </source>
</evidence>
<proteinExistence type="predicted"/>
<organism evidence="1 2">
    <name type="scientific">Streptomyces flavotricini</name>
    <dbReference type="NCBI Taxonomy" id="66888"/>
    <lineage>
        <taxon>Bacteria</taxon>
        <taxon>Bacillati</taxon>
        <taxon>Actinomycetota</taxon>
        <taxon>Actinomycetes</taxon>
        <taxon>Kitasatosporales</taxon>
        <taxon>Streptomycetaceae</taxon>
        <taxon>Streptomyces</taxon>
    </lineage>
</organism>
<reference evidence="1 2" key="1">
    <citation type="submission" date="2021-08" db="EMBL/GenBank/DDBJ databases">
        <title>Genomic Architecture of Streptomyces flavotricini NGL1 and Streptomyces erythrochromogenes HMS4 With Differential Plant Beneficial attributes and laccase production capabilities.</title>
        <authorList>
            <person name="Salwan R."/>
            <person name="Kaur R."/>
            <person name="Sharma V."/>
        </authorList>
    </citation>
    <scope>NUCLEOTIDE SEQUENCE [LARGE SCALE GENOMIC DNA]</scope>
    <source>
        <strain evidence="1 2">NGL1</strain>
    </source>
</reference>
<accession>A0ABS8EHU5</accession>
<dbReference type="RefSeq" id="WP_229344515.1">
    <property type="nucleotide sequence ID" value="NZ_JAINUL010000001.1"/>
</dbReference>
<dbReference type="Proteomes" id="UP001520654">
    <property type="component" value="Unassembled WGS sequence"/>
</dbReference>
<dbReference type="EMBL" id="JAINUL010000001">
    <property type="protein sequence ID" value="MCC0100666.1"/>
    <property type="molecule type" value="Genomic_DNA"/>
</dbReference>
<name>A0ABS8EHU5_9ACTN</name>